<dbReference type="AlphaFoldDB" id="A0A4S2N1T4"/>
<evidence type="ECO:0000313" key="3">
    <source>
        <dbReference type="Proteomes" id="UP000298138"/>
    </source>
</evidence>
<gene>
    <name evidence="2" type="ORF">EX30DRAFT_339339</name>
</gene>
<dbReference type="InterPro" id="IPR038882">
    <property type="entry name" value="Rcf3"/>
</dbReference>
<dbReference type="EMBL" id="ML220114">
    <property type="protein sequence ID" value="TGZ83108.1"/>
    <property type="molecule type" value="Genomic_DNA"/>
</dbReference>
<dbReference type="PANTHER" id="PTHR39153">
    <property type="entry name" value="AGR244WP"/>
    <property type="match status" value="1"/>
</dbReference>
<reference evidence="2 3" key="1">
    <citation type="submission" date="2019-04" db="EMBL/GenBank/DDBJ databases">
        <title>Comparative genomics and transcriptomics to analyze fruiting body development in filamentous ascomycetes.</title>
        <authorList>
            <consortium name="DOE Joint Genome Institute"/>
            <person name="Lutkenhaus R."/>
            <person name="Traeger S."/>
            <person name="Breuer J."/>
            <person name="Kuo A."/>
            <person name="Lipzen A."/>
            <person name="Pangilinan J."/>
            <person name="Dilworth D."/>
            <person name="Sandor L."/>
            <person name="Poggeler S."/>
            <person name="Barry K."/>
            <person name="Grigoriev I.V."/>
            <person name="Nowrousian M."/>
        </authorList>
    </citation>
    <scope>NUCLEOTIDE SEQUENCE [LARGE SCALE GENOMIC DNA]</scope>
    <source>
        <strain evidence="2 3">CBS 389.68</strain>
    </source>
</reference>
<organism evidence="2 3">
    <name type="scientific">Ascodesmis nigricans</name>
    <dbReference type="NCBI Taxonomy" id="341454"/>
    <lineage>
        <taxon>Eukaryota</taxon>
        <taxon>Fungi</taxon>
        <taxon>Dikarya</taxon>
        <taxon>Ascomycota</taxon>
        <taxon>Pezizomycotina</taxon>
        <taxon>Pezizomycetes</taxon>
        <taxon>Pezizales</taxon>
        <taxon>Ascodesmidaceae</taxon>
        <taxon>Ascodesmis</taxon>
    </lineage>
</organism>
<keyword evidence="3" id="KW-1185">Reference proteome</keyword>
<evidence type="ECO:0000313" key="2">
    <source>
        <dbReference type="EMBL" id="TGZ83108.1"/>
    </source>
</evidence>
<dbReference type="Proteomes" id="UP000298138">
    <property type="component" value="Unassembled WGS sequence"/>
</dbReference>
<dbReference type="OrthoDB" id="3979469at2759"/>
<proteinExistence type="predicted"/>
<protein>
    <submittedName>
        <fullName evidence="2">Uncharacterized protein</fullName>
    </submittedName>
</protein>
<sequence length="131" mass="14907">MPHDPPTTGPRNDPLVPLGSPNAAAHAATWGAIHGAVKWGLISAFAVTGASILSPVVRGLTIQFRVYLWMCPTAVGSMVEADRRLVRYEHEVRRRRRELVRDVREAEMRREMEEVEALERAARRRREKEKE</sequence>
<evidence type="ECO:0000256" key="1">
    <source>
        <dbReference type="SAM" id="Coils"/>
    </source>
</evidence>
<keyword evidence="1" id="KW-0175">Coiled coil</keyword>
<feature type="coiled-coil region" evidence="1">
    <location>
        <begin position="78"/>
        <end position="128"/>
    </location>
</feature>
<name>A0A4S2N1T4_9PEZI</name>
<dbReference type="PANTHER" id="PTHR39153:SF1">
    <property type="entry name" value="AGR244WP"/>
    <property type="match status" value="1"/>
</dbReference>
<dbReference type="InParanoid" id="A0A4S2N1T4"/>
<accession>A0A4S2N1T4</accession>